<dbReference type="CDD" id="cd09019">
    <property type="entry name" value="galactose_mutarotase_like"/>
    <property type="match status" value="1"/>
</dbReference>
<protein>
    <recommendedName>
        <fullName evidence="5">Aldose 1-epimerase</fullName>
        <ecNumber evidence="5">5.1.3.3</ecNumber>
    </recommendedName>
</protein>
<evidence type="ECO:0000256" key="2">
    <source>
        <dbReference type="ARBA" id="ARBA00006206"/>
    </source>
</evidence>
<name>A0A095VFK0_9GAMM</name>
<dbReference type="SUPFAM" id="SSF74650">
    <property type="entry name" value="Galactose mutarotase-like"/>
    <property type="match status" value="1"/>
</dbReference>
<evidence type="ECO:0000256" key="8">
    <source>
        <dbReference type="PIRSR" id="PIRSR005096-3"/>
    </source>
</evidence>
<keyword evidence="4 5" id="KW-0119">Carbohydrate metabolism</keyword>
<dbReference type="InterPro" id="IPR047215">
    <property type="entry name" value="Galactose_mutarotase-like"/>
</dbReference>
<feature type="active site" description="Proton donor" evidence="6">
    <location>
        <position position="173"/>
    </location>
</feature>
<dbReference type="InterPro" id="IPR015443">
    <property type="entry name" value="Aldose_1-epimerase"/>
</dbReference>
<proteinExistence type="inferred from homology"/>
<gene>
    <name evidence="9" type="primary">galM</name>
    <name evidence="9" type="ORF">HA49_09360</name>
</gene>
<dbReference type="RefSeq" id="WP_038019586.1">
    <property type="nucleotide sequence ID" value="NZ_JPKR02000002.1"/>
</dbReference>
<evidence type="ECO:0000313" key="10">
    <source>
        <dbReference type="Proteomes" id="UP000029577"/>
    </source>
</evidence>
<dbReference type="NCBIfam" id="NF008277">
    <property type="entry name" value="PRK11055.1"/>
    <property type="match status" value="1"/>
</dbReference>
<feature type="binding site" evidence="8">
    <location>
        <begin position="173"/>
        <end position="175"/>
    </location>
    <ligand>
        <name>beta-D-galactose</name>
        <dbReference type="ChEBI" id="CHEBI:27667"/>
    </ligand>
</feature>
<dbReference type="InterPro" id="IPR008183">
    <property type="entry name" value="Aldose_1/G6P_1-epimerase"/>
</dbReference>
<dbReference type="Gene3D" id="2.70.98.10">
    <property type="match status" value="1"/>
</dbReference>
<dbReference type="PIRSF" id="PIRSF005096">
    <property type="entry name" value="GALM"/>
    <property type="match status" value="1"/>
</dbReference>
<evidence type="ECO:0000256" key="5">
    <source>
        <dbReference type="PIRNR" id="PIRNR005096"/>
    </source>
</evidence>
<evidence type="ECO:0000256" key="4">
    <source>
        <dbReference type="ARBA" id="ARBA00023277"/>
    </source>
</evidence>
<dbReference type="Proteomes" id="UP000029577">
    <property type="component" value="Unassembled WGS sequence"/>
</dbReference>
<dbReference type="InterPro" id="IPR011013">
    <property type="entry name" value="Gal_mutarotase_sf_dom"/>
</dbReference>
<evidence type="ECO:0000256" key="7">
    <source>
        <dbReference type="PIRSR" id="PIRSR005096-2"/>
    </source>
</evidence>
<dbReference type="PANTHER" id="PTHR10091">
    <property type="entry name" value="ALDOSE-1-EPIMERASE"/>
    <property type="match status" value="1"/>
</dbReference>
<dbReference type="STRING" id="642227.HA49_09360"/>
<dbReference type="PANTHER" id="PTHR10091:SF0">
    <property type="entry name" value="GALACTOSE MUTAROTASE"/>
    <property type="match status" value="1"/>
</dbReference>
<comment type="caution">
    <text evidence="9">The sequence shown here is derived from an EMBL/GenBank/DDBJ whole genome shotgun (WGS) entry which is preliminary data.</text>
</comment>
<reference evidence="9" key="1">
    <citation type="submission" date="2014-12" db="EMBL/GenBank/DDBJ databases">
        <title>The draft genome of the Tatumella morbirosei type strain, LMG23360T isolated from pineapple rot.</title>
        <authorList>
            <person name="Smits T.H."/>
            <person name="Palmer M."/>
            <person name="Venter S.N."/>
            <person name="Duffy B."/>
            <person name="Steenkamp E.T."/>
            <person name="Chan W.Y."/>
            <person name="Coutinho T.A."/>
            <person name="Coetzee M.P."/>
            <person name="De Maayer P."/>
        </authorList>
    </citation>
    <scope>NUCLEOTIDE SEQUENCE [LARGE SCALE GENOMIC DNA]</scope>
    <source>
        <strain evidence="9">LMG 23360</strain>
    </source>
</reference>
<dbReference type="GO" id="GO:0005737">
    <property type="term" value="C:cytoplasm"/>
    <property type="evidence" value="ECO:0007669"/>
    <property type="project" value="TreeGrafter"/>
</dbReference>
<dbReference type="OrthoDB" id="9779408at2"/>
<dbReference type="eggNOG" id="COG2017">
    <property type="taxonomic scope" value="Bacteria"/>
</dbReference>
<keyword evidence="10" id="KW-1185">Reference proteome</keyword>
<dbReference type="EC" id="5.1.3.3" evidence="5"/>
<dbReference type="AlphaFoldDB" id="A0A095VFK0"/>
<sequence>MSHSNQSIAPDGQPWRMTVLRNANGMDVTFMDWGATWLSARVPLPDGSVREAVLGCASPADYLNQSSYLGACIGRYANRINQAKLTRTGHQLAANQPPHQLHGGPEGFNHRRWLIVSQAPDEVLYQLHSPDGDQGFPGNLTARVRYQLTDDNSLLISYEAETDQLCPVVLTNHAYFNLDANQGDARQHRLQITADHYLPVATDGIPDNSLQPVAGNGFDFRHEKKIADDFLTDADQKKVRGYDHAFLLNPRDHNSEPAACLTSEDGKLSVAVFTDAPALQFYSGNYLAGTPARQGEYEDYQGIALESGFLPDSPNHSEWPQPDCWLKPGEKMNTCTRYQFVVR</sequence>
<dbReference type="GO" id="GO:0004034">
    <property type="term" value="F:aldose 1-epimerase activity"/>
    <property type="evidence" value="ECO:0007669"/>
    <property type="project" value="UniProtKB-EC"/>
</dbReference>
<dbReference type="InterPro" id="IPR013458">
    <property type="entry name" value="Ald_epimerase_bac"/>
</dbReference>
<comment type="catalytic activity">
    <reaction evidence="5">
        <text>alpha-D-glucose = beta-D-glucose</text>
        <dbReference type="Rhea" id="RHEA:10264"/>
        <dbReference type="ChEBI" id="CHEBI:15903"/>
        <dbReference type="ChEBI" id="CHEBI:17925"/>
        <dbReference type="EC" id="5.1.3.3"/>
    </reaction>
</comment>
<evidence type="ECO:0000256" key="3">
    <source>
        <dbReference type="ARBA" id="ARBA00023235"/>
    </source>
</evidence>
<dbReference type="EMBL" id="JPKR02000002">
    <property type="protein sequence ID" value="KGD73465.1"/>
    <property type="molecule type" value="Genomic_DNA"/>
</dbReference>
<feature type="active site" description="Proton acceptor" evidence="6">
    <location>
        <position position="306"/>
    </location>
</feature>
<evidence type="ECO:0000256" key="6">
    <source>
        <dbReference type="PIRSR" id="PIRSR005096-1"/>
    </source>
</evidence>
<dbReference type="NCBIfam" id="TIGR02636">
    <property type="entry name" value="galM_Leloir"/>
    <property type="match status" value="1"/>
</dbReference>
<feature type="binding site" evidence="8">
    <location>
        <begin position="78"/>
        <end position="79"/>
    </location>
    <ligand>
        <name>beta-D-galactose</name>
        <dbReference type="ChEBI" id="CHEBI:27667"/>
    </ligand>
</feature>
<evidence type="ECO:0000313" key="9">
    <source>
        <dbReference type="EMBL" id="KGD73465.1"/>
    </source>
</evidence>
<dbReference type="InterPro" id="IPR014718">
    <property type="entry name" value="GH-type_carb-bd"/>
</dbReference>
<feature type="binding site" evidence="7">
    <location>
        <position position="243"/>
    </location>
    <ligand>
        <name>beta-D-galactose</name>
        <dbReference type="ChEBI" id="CHEBI:27667"/>
    </ligand>
</feature>
<keyword evidence="3 5" id="KW-0413">Isomerase</keyword>
<accession>A0A095VFK0</accession>
<dbReference type="GO" id="GO:0006006">
    <property type="term" value="P:glucose metabolic process"/>
    <property type="evidence" value="ECO:0007669"/>
    <property type="project" value="TreeGrafter"/>
</dbReference>
<comment type="pathway">
    <text evidence="1 5">Carbohydrate metabolism; hexose metabolism.</text>
</comment>
<dbReference type="GO" id="GO:0030246">
    <property type="term" value="F:carbohydrate binding"/>
    <property type="evidence" value="ECO:0007669"/>
    <property type="project" value="InterPro"/>
</dbReference>
<comment type="similarity">
    <text evidence="2 5">Belongs to the aldose epimerase family.</text>
</comment>
<evidence type="ECO:0000256" key="1">
    <source>
        <dbReference type="ARBA" id="ARBA00005028"/>
    </source>
</evidence>
<dbReference type="GO" id="GO:0033499">
    <property type="term" value="P:galactose catabolic process via UDP-galactose, Leloir pathway"/>
    <property type="evidence" value="ECO:0007669"/>
    <property type="project" value="TreeGrafter"/>
</dbReference>
<organism evidence="9 10">
    <name type="scientific">Tatumella morbirosei</name>
    <dbReference type="NCBI Taxonomy" id="642227"/>
    <lineage>
        <taxon>Bacteria</taxon>
        <taxon>Pseudomonadati</taxon>
        <taxon>Pseudomonadota</taxon>
        <taxon>Gammaproteobacteria</taxon>
        <taxon>Enterobacterales</taxon>
        <taxon>Erwiniaceae</taxon>
        <taxon>Tatumella</taxon>
    </lineage>
</organism>
<dbReference type="Pfam" id="PF01263">
    <property type="entry name" value="Aldose_epim"/>
    <property type="match status" value="1"/>
</dbReference>
<dbReference type="UniPathway" id="UPA00242"/>